<evidence type="ECO:0000256" key="3">
    <source>
        <dbReference type="SAM" id="SignalP"/>
    </source>
</evidence>
<keyword evidence="2" id="KW-0175">Coiled coil</keyword>
<keyword evidence="5" id="KW-1185">Reference proteome</keyword>
<dbReference type="AlphaFoldDB" id="A0A940NUL3"/>
<evidence type="ECO:0000313" key="5">
    <source>
        <dbReference type="Proteomes" id="UP000682134"/>
    </source>
</evidence>
<organism evidence="4 5">
    <name type="scientific">Gottfriedia endophytica</name>
    <dbReference type="NCBI Taxonomy" id="2820819"/>
    <lineage>
        <taxon>Bacteria</taxon>
        <taxon>Bacillati</taxon>
        <taxon>Bacillota</taxon>
        <taxon>Bacilli</taxon>
        <taxon>Bacillales</taxon>
        <taxon>Bacillaceae</taxon>
        <taxon>Gottfriedia</taxon>
    </lineage>
</organism>
<gene>
    <name evidence="4" type="ORF">J5Y03_08045</name>
</gene>
<dbReference type="EMBL" id="JAGIYQ010000004">
    <property type="protein sequence ID" value="MBP0725143.1"/>
    <property type="molecule type" value="Genomic_DNA"/>
</dbReference>
<dbReference type="RefSeq" id="WP_209404378.1">
    <property type="nucleotide sequence ID" value="NZ_JAGIYQ010000004.1"/>
</dbReference>
<evidence type="ECO:0000256" key="1">
    <source>
        <dbReference type="ARBA" id="ARBA00022729"/>
    </source>
</evidence>
<sequence length="1266" mass="130003">MAFNKSNKKIVTTALTAAMVASAVAPVAAAKITPAQDATNKVNAYLKVTLKTSADMKKADLLKKAALDAVKKLTSKADAKVKTSLTGKINAKSASLSKDLAKIVAAEKVAAAKVAADKAVKAYTASSVKVEADFAKTESLRTAAVKAIAVLSDKKLKDSYTAAVNSKYASLKKVYDKLVSDRKAAEAEQAAENARIEEATKALKTATDAFNNATTVITKEVVDAAYKTVSDKIAVIKTVSKKTELQGQADALKAAAYKKIDDAATEKALEEAATKSVTDYEAVVIKELTDKGQADTLKAAADAAVAKVGNADVKKALTDRIAAQDAKVADALKELQAQADATTAVKAYEDVKITALTDKDNADKLKADAQAAVDKVTNADVKKALTDRITAQDKVVADALQALAAPVVTGVSATNLKEVVVTFNKDIDSANAGTYTFPAASGLVVAVSKVDGNTVTLKVTAGTVTQQLSADLTIDAVKTADGASVAKTVKTVKFGDVTAPVVSSVTVTGPTKVTVKFSEPLATKPTFSFDNGQVAIVSDNFTAGAKSVELTLGTTPSEGSHTVTVSGGTDYAGFTVDKVDNTVAYAKDTTAPTFTVTSANDSQVVLSFDKAITNVGDANVEFYQTNVGTAAYKATQSLSADGKTLTLTFANPLAAGNVNLYLHYVSNTGAKLQDAWGNKLAETAFTANVVVDTTAPTITKVEPNSNTAIQVTYSKAVSASATNSANYTVKDADGNVVPFTNVTNVSGNTYSINFAPVLNGGNYTVSVKNVTDTTLKANKLADFTTTVAVADKVPPQVGTVQVLSDKKVKINFTEAMDAASITNKNNYLFGPSALDSNVTLTAVDNNKAVILDFTNVASGVQTNPKGQTINVGRVADAAGNLIAAFSTAAVVPGTISAPLFKKAEVTGAHTVKFYFDEVITSSQATDFLISTDNGVTYKPADAISVSVVDGKTVVTATTNVLTLPTSANNVVVATADTVLGGTVSGKNVYGAPIAIAAGTVTADKFAPVATSATASDLGGAANQVDTFTVQFSENLYVASVQDSDFTVDGYEVTGVSVNGSTVTLTVKEKTTNDLTATPKVTLVGTVEDNGRNVSITQDPLTAVAAQAGIDAANQAAANVVANKITALPAVTALAYTDKPAVDAARLAYNGLTATQKALVANYTTLTNAEAKITALGNVIVSATAPTVTNATGTYADEAAVQTALKNTIQVTLVNGNTVTASVVWTASTNYNAATANTVVTYTGAITPTAPVTQPGTPVTSSVTVTK</sequence>
<dbReference type="Proteomes" id="UP000682134">
    <property type="component" value="Unassembled WGS sequence"/>
</dbReference>
<name>A0A940NUL3_9BACI</name>
<dbReference type="InterPro" id="IPR014755">
    <property type="entry name" value="Cu-Rt/internalin_Ig-like"/>
</dbReference>
<reference evidence="4" key="1">
    <citation type="submission" date="2021-04" db="EMBL/GenBank/DDBJ databases">
        <title>Genome seq and assembly of Bacillus sp.</title>
        <authorList>
            <person name="Chhetri G."/>
        </authorList>
    </citation>
    <scope>NUCLEOTIDE SEQUENCE</scope>
    <source>
        <strain evidence="4">RG28</strain>
    </source>
</reference>
<evidence type="ECO:0000256" key="2">
    <source>
        <dbReference type="SAM" id="Coils"/>
    </source>
</evidence>
<feature type="coiled-coil region" evidence="2">
    <location>
        <begin position="168"/>
        <end position="202"/>
    </location>
</feature>
<comment type="caution">
    <text evidence="4">The sequence shown here is derived from an EMBL/GenBank/DDBJ whole genome shotgun (WGS) entry which is preliminary data.</text>
</comment>
<evidence type="ECO:0000313" key="4">
    <source>
        <dbReference type="EMBL" id="MBP0725143.1"/>
    </source>
</evidence>
<feature type="signal peptide" evidence="3">
    <location>
        <begin position="1"/>
        <end position="30"/>
    </location>
</feature>
<accession>A0A940NUL3</accession>
<proteinExistence type="predicted"/>
<dbReference type="Gene3D" id="2.60.40.1220">
    <property type="match status" value="5"/>
</dbReference>
<protein>
    <submittedName>
        <fullName evidence="4">Uncharacterized protein</fullName>
    </submittedName>
</protein>
<feature type="chain" id="PRO_5036886390" evidence="3">
    <location>
        <begin position="31"/>
        <end position="1266"/>
    </location>
</feature>
<keyword evidence="1 3" id="KW-0732">Signal</keyword>